<proteinExistence type="inferred from homology"/>
<accession>A0A1H5Z0H2</accession>
<evidence type="ECO:0000256" key="2">
    <source>
        <dbReference type="ARBA" id="ARBA00007783"/>
    </source>
</evidence>
<keyword evidence="4 9" id="KW-1003">Cell membrane</keyword>
<evidence type="ECO:0000256" key="4">
    <source>
        <dbReference type="ARBA" id="ARBA00022475"/>
    </source>
</evidence>
<keyword evidence="8" id="KW-0046">Antibiotic resistance</keyword>
<keyword evidence="7 9" id="KW-0472">Membrane</keyword>
<dbReference type="InterPro" id="IPR051449">
    <property type="entry name" value="ABC-2_transporter_component"/>
</dbReference>
<dbReference type="GO" id="GO:0043190">
    <property type="term" value="C:ATP-binding cassette (ABC) transporter complex"/>
    <property type="evidence" value="ECO:0007669"/>
    <property type="project" value="InterPro"/>
</dbReference>
<feature type="transmembrane region" description="Helical" evidence="9">
    <location>
        <begin position="160"/>
        <end position="179"/>
    </location>
</feature>
<keyword evidence="5 9" id="KW-0812">Transmembrane</keyword>
<gene>
    <name evidence="11" type="ORF">SAMN04489712_104245</name>
</gene>
<evidence type="ECO:0000256" key="3">
    <source>
        <dbReference type="ARBA" id="ARBA00022448"/>
    </source>
</evidence>
<feature type="transmembrane region" description="Helical" evidence="9">
    <location>
        <begin position="21"/>
        <end position="42"/>
    </location>
</feature>
<dbReference type="GO" id="GO:0140359">
    <property type="term" value="F:ABC-type transporter activity"/>
    <property type="evidence" value="ECO:0007669"/>
    <property type="project" value="InterPro"/>
</dbReference>
<protein>
    <recommendedName>
        <fullName evidence="9">Transport permease protein</fullName>
    </recommendedName>
</protein>
<evidence type="ECO:0000313" key="11">
    <source>
        <dbReference type="EMBL" id="SEG28946.1"/>
    </source>
</evidence>
<dbReference type="PANTHER" id="PTHR30294:SF38">
    <property type="entry name" value="TRANSPORT PERMEASE PROTEIN"/>
    <property type="match status" value="1"/>
</dbReference>
<dbReference type="RefSeq" id="WP_103937699.1">
    <property type="nucleotide sequence ID" value="NZ_FNVO01000004.1"/>
</dbReference>
<dbReference type="OrthoDB" id="9776218at2"/>
<dbReference type="AlphaFoldDB" id="A0A1H5Z0H2"/>
<feature type="transmembrane region" description="Helical" evidence="9">
    <location>
        <begin position="94"/>
        <end position="117"/>
    </location>
</feature>
<feature type="domain" description="ABC transmembrane type-2" evidence="10">
    <location>
        <begin position="17"/>
        <end position="242"/>
    </location>
</feature>
<dbReference type="InterPro" id="IPR047817">
    <property type="entry name" value="ABC2_TM_bact-type"/>
</dbReference>
<evidence type="ECO:0000256" key="9">
    <source>
        <dbReference type="RuleBase" id="RU361157"/>
    </source>
</evidence>
<feature type="transmembrane region" description="Helical" evidence="9">
    <location>
        <begin position="129"/>
        <end position="153"/>
    </location>
</feature>
<comment type="similarity">
    <text evidence="2 9">Belongs to the ABC-2 integral membrane protein family.</text>
</comment>
<feature type="transmembrane region" description="Helical" evidence="9">
    <location>
        <begin position="217"/>
        <end position="239"/>
    </location>
</feature>
<dbReference type="PROSITE" id="PS51012">
    <property type="entry name" value="ABC_TM2"/>
    <property type="match status" value="1"/>
</dbReference>
<dbReference type="Proteomes" id="UP000236723">
    <property type="component" value="Unassembled WGS sequence"/>
</dbReference>
<dbReference type="PANTHER" id="PTHR30294">
    <property type="entry name" value="MEMBRANE COMPONENT OF ABC TRANSPORTER YHHJ-RELATED"/>
    <property type="match status" value="1"/>
</dbReference>
<keyword evidence="12" id="KW-1185">Reference proteome</keyword>
<dbReference type="InterPro" id="IPR000412">
    <property type="entry name" value="ABC_2_transport"/>
</dbReference>
<sequence>MSVGVTLATTRRILSQLRHDHRTVGLIVGVPSLLMILLRYVLDQPGMFDRVGPMLLGVFPLIIMFVVTSVGTLRERSGGTLERLMTMPLGKLDLLLGYALAFGLVSLLQVGVVLALSLTWLDLDLAGPVGVLVAAAVLCALLGVALGLLASAFARTEFQAVQLMPAFVLPQALLCGLFVPRDQMAGWLEAISAVLPLSYAVEAMQQVTQESGVTGTLLADIAVIAGCTLLALGLGAATLRRRTP</sequence>
<comment type="subcellular location">
    <subcellularLocation>
        <location evidence="1 9">Cell membrane</location>
        <topology evidence="1 9">Multi-pass membrane protein</topology>
    </subcellularLocation>
</comment>
<dbReference type="PIRSF" id="PIRSF006648">
    <property type="entry name" value="DrrB"/>
    <property type="match status" value="1"/>
</dbReference>
<keyword evidence="6 9" id="KW-1133">Transmembrane helix</keyword>
<organism evidence="11 12">
    <name type="scientific">Thermomonospora echinospora</name>
    <dbReference type="NCBI Taxonomy" id="1992"/>
    <lineage>
        <taxon>Bacteria</taxon>
        <taxon>Bacillati</taxon>
        <taxon>Actinomycetota</taxon>
        <taxon>Actinomycetes</taxon>
        <taxon>Streptosporangiales</taxon>
        <taxon>Thermomonosporaceae</taxon>
        <taxon>Thermomonospora</taxon>
    </lineage>
</organism>
<keyword evidence="3 9" id="KW-0813">Transport</keyword>
<evidence type="ECO:0000256" key="7">
    <source>
        <dbReference type="ARBA" id="ARBA00023136"/>
    </source>
</evidence>
<reference evidence="12" key="1">
    <citation type="submission" date="2016-10" db="EMBL/GenBank/DDBJ databases">
        <authorList>
            <person name="Varghese N."/>
            <person name="Submissions S."/>
        </authorList>
    </citation>
    <scope>NUCLEOTIDE SEQUENCE [LARGE SCALE GENOMIC DNA]</scope>
    <source>
        <strain evidence="12">DSM 43163</strain>
    </source>
</reference>
<feature type="transmembrane region" description="Helical" evidence="9">
    <location>
        <begin position="54"/>
        <end position="73"/>
    </location>
</feature>
<name>A0A1H5Z0H2_9ACTN</name>
<evidence type="ECO:0000256" key="8">
    <source>
        <dbReference type="ARBA" id="ARBA00023251"/>
    </source>
</evidence>
<evidence type="ECO:0000256" key="5">
    <source>
        <dbReference type="ARBA" id="ARBA00022692"/>
    </source>
</evidence>
<evidence type="ECO:0000259" key="10">
    <source>
        <dbReference type="PROSITE" id="PS51012"/>
    </source>
</evidence>
<dbReference type="EMBL" id="FNVO01000004">
    <property type="protein sequence ID" value="SEG28946.1"/>
    <property type="molecule type" value="Genomic_DNA"/>
</dbReference>
<evidence type="ECO:0000256" key="1">
    <source>
        <dbReference type="ARBA" id="ARBA00004651"/>
    </source>
</evidence>
<evidence type="ECO:0000313" key="12">
    <source>
        <dbReference type="Proteomes" id="UP000236723"/>
    </source>
</evidence>
<dbReference type="Pfam" id="PF01061">
    <property type="entry name" value="ABC2_membrane"/>
    <property type="match status" value="1"/>
</dbReference>
<dbReference type="GO" id="GO:0046677">
    <property type="term" value="P:response to antibiotic"/>
    <property type="evidence" value="ECO:0007669"/>
    <property type="project" value="UniProtKB-KW"/>
</dbReference>
<evidence type="ECO:0000256" key="6">
    <source>
        <dbReference type="ARBA" id="ARBA00022989"/>
    </source>
</evidence>
<dbReference type="InterPro" id="IPR013525">
    <property type="entry name" value="ABC2_TM"/>
</dbReference>